<evidence type="ECO:0000313" key="2">
    <source>
        <dbReference type="Proteomes" id="UP001163266"/>
    </source>
</evidence>
<dbReference type="PROSITE" id="PS51257">
    <property type="entry name" value="PROKAR_LIPOPROTEIN"/>
    <property type="match status" value="1"/>
</dbReference>
<dbReference type="EMBL" id="CP110257">
    <property type="protein sequence ID" value="UZD54363.1"/>
    <property type="molecule type" value="Genomic_DNA"/>
</dbReference>
<accession>A0ABY6MQT3</accession>
<organism evidence="1 2">
    <name type="scientific">Caldimonas aquatica</name>
    <dbReference type="NCBI Taxonomy" id="376175"/>
    <lineage>
        <taxon>Bacteria</taxon>
        <taxon>Pseudomonadati</taxon>
        <taxon>Pseudomonadota</taxon>
        <taxon>Betaproteobacteria</taxon>
        <taxon>Burkholderiales</taxon>
        <taxon>Sphaerotilaceae</taxon>
        <taxon>Caldimonas</taxon>
    </lineage>
</organism>
<protein>
    <recommendedName>
        <fullName evidence="3">DUF1795 domain-containing protein</fullName>
    </recommendedName>
</protein>
<gene>
    <name evidence="1" type="ORF">OMP39_11885</name>
</gene>
<keyword evidence="2" id="KW-1185">Reference proteome</keyword>
<evidence type="ECO:0008006" key="3">
    <source>
        <dbReference type="Google" id="ProtNLM"/>
    </source>
</evidence>
<reference evidence="1" key="1">
    <citation type="submission" date="2022-10" db="EMBL/GenBank/DDBJ databases">
        <title>Complete genome sequence of Schlegelella aquatica LMG 23380.</title>
        <authorList>
            <person name="Musilova J."/>
            <person name="Kourilova X."/>
            <person name="Bezdicek M."/>
            <person name="Hermankova K."/>
            <person name="Obruca S."/>
            <person name="Sedlar K."/>
        </authorList>
    </citation>
    <scope>NUCLEOTIDE SEQUENCE</scope>
    <source>
        <strain evidence="1">LMG 23380</strain>
    </source>
</reference>
<sequence>MRPIVLQPARGVARARQARSAAVVLALALVGCAPALDWRQVQPEDAGVQALYPCKPRSHERTVRLAGNEVRMRMYACQAGDLTFGITYADLPSPAQVGPALRELRDAASTHLPGVAHMLPPLQVPGMTPQPDAAHLRLEARRPDGRPLVQEAAFFARGTRVYQANVVGERLPEEPAQTFFAGLALR</sequence>
<evidence type="ECO:0000313" key="1">
    <source>
        <dbReference type="EMBL" id="UZD54363.1"/>
    </source>
</evidence>
<name>A0ABY6MQT3_9BURK</name>
<proteinExistence type="predicted"/>
<dbReference type="Proteomes" id="UP001163266">
    <property type="component" value="Chromosome"/>
</dbReference>
<dbReference type="RefSeq" id="WP_264891932.1">
    <property type="nucleotide sequence ID" value="NZ_CP110257.1"/>
</dbReference>